<dbReference type="InterPro" id="IPR011194">
    <property type="entry name" value="UPF0306"/>
</dbReference>
<organism evidence="1 2">
    <name type="scientific">Nicoletella semolina</name>
    <dbReference type="NCBI Taxonomy" id="271160"/>
    <lineage>
        <taxon>Bacteria</taxon>
        <taxon>Pseudomonadati</taxon>
        <taxon>Pseudomonadota</taxon>
        <taxon>Gammaproteobacteria</taxon>
        <taxon>Pasteurellales</taxon>
        <taxon>Pasteurellaceae</taxon>
        <taxon>Nicoletella</taxon>
    </lineage>
</organism>
<protein>
    <submittedName>
        <fullName evidence="1">Uncharacterized protein</fullName>
    </submittedName>
</protein>
<gene>
    <name evidence="1" type="ORF">EV693_11639</name>
</gene>
<dbReference type="EMBL" id="SLXJ01000016">
    <property type="protein sequence ID" value="TCP15923.1"/>
    <property type="molecule type" value="Genomic_DNA"/>
</dbReference>
<dbReference type="SUPFAM" id="SSF50475">
    <property type="entry name" value="FMN-binding split barrel"/>
    <property type="match status" value="1"/>
</dbReference>
<keyword evidence="2" id="KW-1185">Reference proteome</keyword>
<accession>A0A4R2N514</accession>
<dbReference type="AlphaFoldDB" id="A0A4R2N514"/>
<dbReference type="Gene3D" id="2.30.110.10">
    <property type="entry name" value="Electron Transport, Fmn-binding Protein, Chain A"/>
    <property type="match status" value="1"/>
</dbReference>
<dbReference type="RefSeq" id="WP_132502003.1">
    <property type="nucleotide sequence ID" value="NZ_LVXA01000001.1"/>
</dbReference>
<dbReference type="PIRSF" id="PIRSF009554">
    <property type="entry name" value="UCP009554"/>
    <property type="match status" value="1"/>
</dbReference>
<dbReference type="InterPro" id="IPR012349">
    <property type="entry name" value="Split_barrel_FMN-bd"/>
</dbReference>
<sequence>MNPISTTIAEFIAKNHLVSLACQDEQELWCANCFYAFDRENCRLIILTKSTTKHGMMMLKNSRIAGTIAPQSESIRHIAGVQFVANARCLNGNEKEVAHRYYSARHPIAALIPSEVWEVKFEQIKYTNNKMVFAKKEYWNATD</sequence>
<name>A0A4R2N514_9PAST</name>
<comment type="caution">
    <text evidence="1">The sequence shown here is derived from an EMBL/GenBank/DDBJ whole genome shotgun (WGS) entry which is preliminary data.</text>
</comment>
<evidence type="ECO:0000313" key="2">
    <source>
        <dbReference type="Proteomes" id="UP000295537"/>
    </source>
</evidence>
<reference evidence="1 2" key="1">
    <citation type="submission" date="2019-03" db="EMBL/GenBank/DDBJ databases">
        <title>Genomic Encyclopedia of Type Strains, Phase IV (KMG-IV): sequencing the most valuable type-strain genomes for metagenomic binning, comparative biology and taxonomic classification.</title>
        <authorList>
            <person name="Goeker M."/>
        </authorList>
    </citation>
    <scope>NUCLEOTIDE SEQUENCE [LARGE SCALE GENOMIC DNA]</scope>
    <source>
        <strain evidence="1 2">DSM 16380</strain>
    </source>
</reference>
<proteinExistence type="predicted"/>
<dbReference type="Proteomes" id="UP000295537">
    <property type="component" value="Unassembled WGS sequence"/>
</dbReference>
<evidence type="ECO:0000313" key="1">
    <source>
        <dbReference type="EMBL" id="TCP15923.1"/>
    </source>
</evidence>
<dbReference type="OrthoDB" id="8447155at2"/>